<proteinExistence type="predicted"/>
<evidence type="ECO:0000313" key="3">
    <source>
        <dbReference type="Proteomes" id="UP001595660"/>
    </source>
</evidence>
<feature type="domain" description="DUF8053" evidence="1">
    <location>
        <begin position="20"/>
        <end position="62"/>
    </location>
</feature>
<name>A0ABD5NAW4_9EURY</name>
<evidence type="ECO:0000259" key="1">
    <source>
        <dbReference type="Pfam" id="PF26227"/>
    </source>
</evidence>
<dbReference type="GeneID" id="69117803"/>
<dbReference type="InterPro" id="IPR058366">
    <property type="entry name" value="DUF8053"/>
</dbReference>
<dbReference type="Pfam" id="PF26227">
    <property type="entry name" value="DUF8053"/>
    <property type="match status" value="1"/>
</dbReference>
<protein>
    <recommendedName>
        <fullName evidence="1">DUF8053 domain-containing protein</fullName>
    </recommendedName>
</protein>
<reference evidence="2 3" key="1">
    <citation type="journal article" date="2019" name="Int. J. Syst. Evol. Microbiol.">
        <title>The Global Catalogue of Microorganisms (GCM) 10K type strain sequencing project: providing services to taxonomists for standard genome sequencing and annotation.</title>
        <authorList>
            <consortium name="The Broad Institute Genomics Platform"/>
            <consortium name="The Broad Institute Genome Sequencing Center for Infectious Disease"/>
            <person name="Wu L."/>
            <person name="Ma J."/>
        </authorList>
    </citation>
    <scope>NUCLEOTIDE SEQUENCE [LARGE SCALE GENOMIC DNA]</scope>
    <source>
        <strain evidence="2 3">CGMCC 1.12562</strain>
    </source>
</reference>
<comment type="caution">
    <text evidence="2">The sequence shown here is derived from an EMBL/GenBank/DDBJ whole genome shotgun (WGS) entry which is preliminary data.</text>
</comment>
<dbReference type="RefSeq" id="WP_232572581.1">
    <property type="nucleotide sequence ID" value="NZ_CP089466.1"/>
</dbReference>
<dbReference type="AlphaFoldDB" id="A0ABD5NAW4"/>
<accession>A0ABD5NAW4</accession>
<dbReference type="EMBL" id="JBHRWN010000002">
    <property type="protein sequence ID" value="MFC3476287.1"/>
    <property type="molecule type" value="Genomic_DNA"/>
</dbReference>
<evidence type="ECO:0000313" key="2">
    <source>
        <dbReference type="EMBL" id="MFC3476287.1"/>
    </source>
</evidence>
<sequence length="73" mass="8133">MATGSERPSTIPDILDKGHRELRDLGNDQPGISLPKDSMRKLGLLDEDGVETEQEVLLVTYRDGRVVIDLQTE</sequence>
<keyword evidence="3" id="KW-1185">Reference proteome</keyword>
<organism evidence="2 3">
    <name type="scientific">Halobacterium litoreum</name>
    <dbReference type="NCBI Taxonomy" id="2039234"/>
    <lineage>
        <taxon>Archaea</taxon>
        <taxon>Methanobacteriati</taxon>
        <taxon>Methanobacteriota</taxon>
        <taxon>Stenosarchaea group</taxon>
        <taxon>Halobacteria</taxon>
        <taxon>Halobacteriales</taxon>
        <taxon>Halobacteriaceae</taxon>
        <taxon>Halobacterium</taxon>
    </lineage>
</organism>
<dbReference type="Proteomes" id="UP001595660">
    <property type="component" value="Unassembled WGS sequence"/>
</dbReference>
<gene>
    <name evidence="2" type="ORF">ACFOKC_00970</name>
</gene>